<reference evidence="1" key="1">
    <citation type="submission" date="2014-12" db="EMBL/GenBank/DDBJ databases">
        <title>Insight into the proteome of Arion vulgaris.</title>
        <authorList>
            <person name="Aradska J."/>
            <person name="Bulat T."/>
            <person name="Smidak R."/>
            <person name="Sarate P."/>
            <person name="Gangsoo J."/>
            <person name="Sialana F."/>
            <person name="Bilban M."/>
            <person name="Lubec G."/>
        </authorList>
    </citation>
    <scope>NUCLEOTIDE SEQUENCE</scope>
    <source>
        <tissue evidence="1">Skin</tissue>
    </source>
</reference>
<proteinExistence type="predicted"/>
<name>A0A0B6ZE71_9EUPU</name>
<feature type="non-terminal residue" evidence="1">
    <location>
        <position position="1"/>
    </location>
</feature>
<gene>
    <name evidence="1" type="primary">ORF60016</name>
</gene>
<evidence type="ECO:0000313" key="1">
    <source>
        <dbReference type="EMBL" id="CEK66747.1"/>
    </source>
</evidence>
<organism evidence="1">
    <name type="scientific">Arion vulgaris</name>
    <dbReference type="NCBI Taxonomy" id="1028688"/>
    <lineage>
        <taxon>Eukaryota</taxon>
        <taxon>Metazoa</taxon>
        <taxon>Spiralia</taxon>
        <taxon>Lophotrochozoa</taxon>
        <taxon>Mollusca</taxon>
        <taxon>Gastropoda</taxon>
        <taxon>Heterobranchia</taxon>
        <taxon>Euthyneura</taxon>
        <taxon>Panpulmonata</taxon>
        <taxon>Eupulmonata</taxon>
        <taxon>Stylommatophora</taxon>
        <taxon>Helicina</taxon>
        <taxon>Arionoidea</taxon>
        <taxon>Arionidae</taxon>
        <taxon>Arion</taxon>
    </lineage>
</organism>
<dbReference type="AlphaFoldDB" id="A0A0B6ZE71"/>
<accession>A0A0B6ZE71</accession>
<feature type="non-terminal residue" evidence="1">
    <location>
        <position position="218"/>
    </location>
</feature>
<protein>
    <submittedName>
        <fullName evidence="1">Uncharacterized protein</fullName>
    </submittedName>
</protein>
<sequence length="218" mass="25109">NREYMLKIVKQYKRTMSSKYEEHFQANELPQKWDSHESRQLQQIILTEKEIHTKFLELWYDKGELLVYKSFVSMYPEYALWYDQISGSIPPCIEVEVSHSEMDIGDCSSDVGCLCSASNEEGTVIADHREKQIFPGCRIGCRLDSFVSLNSEQFNSGIDNNMNMFSHIHSTEHVCNDVNSTEQLYNDVNSTGQLCKDVNSIDHIYSGVKNINHIYSGV</sequence>
<dbReference type="EMBL" id="HACG01019882">
    <property type="protein sequence ID" value="CEK66747.1"/>
    <property type="molecule type" value="Transcribed_RNA"/>
</dbReference>